<dbReference type="RefSeq" id="WP_274350345.1">
    <property type="nucleotide sequence ID" value="NZ_JAQZSM010000001.1"/>
</dbReference>
<feature type="signal peptide" evidence="1">
    <location>
        <begin position="1"/>
        <end position="22"/>
    </location>
</feature>
<evidence type="ECO:0000313" key="3">
    <source>
        <dbReference type="Proteomes" id="UP001431784"/>
    </source>
</evidence>
<evidence type="ECO:0008006" key="4">
    <source>
        <dbReference type="Google" id="ProtNLM"/>
    </source>
</evidence>
<organism evidence="2 3">
    <name type="scientific">Roseinatronobacter alkalisoli</name>
    <dbReference type="NCBI Taxonomy" id="3028235"/>
    <lineage>
        <taxon>Bacteria</taxon>
        <taxon>Pseudomonadati</taxon>
        <taxon>Pseudomonadota</taxon>
        <taxon>Alphaproteobacteria</taxon>
        <taxon>Rhodobacterales</taxon>
        <taxon>Paracoccaceae</taxon>
        <taxon>Roseinatronobacter</taxon>
    </lineage>
</organism>
<feature type="chain" id="PRO_5047255921" description="Tat pathway signal sequence domain protein" evidence="1">
    <location>
        <begin position="23"/>
        <end position="137"/>
    </location>
</feature>
<name>A0ABT5T3Y9_9RHOB</name>
<evidence type="ECO:0000313" key="2">
    <source>
        <dbReference type="EMBL" id="MDD7969838.1"/>
    </source>
</evidence>
<evidence type="ECO:0000256" key="1">
    <source>
        <dbReference type="SAM" id="SignalP"/>
    </source>
</evidence>
<dbReference type="Proteomes" id="UP001431784">
    <property type="component" value="Unassembled WGS sequence"/>
</dbReference>
<accession>A0ABT5T3Y9</accession>
<protein>
    <recommendedName>
        <fullName evidence="4">Tat pathway signal sequence domain protein</fullName>
    </recommendedName>
</protein>
<dbReference type="EMBL" id="JAQZSM010000001">
    <property type="protein sequence ID" value="MDD7969838.1"/>
    <property type="molecule type" value="Genomic_DNA"/>
</dbReference>
<proteinExistence type="predicted"/>
<comment type="caution">
    <text evidence="2">The sequence shown here is derived from an EMBL/GenBank/DDBJ whole genome shotgun (WGS) entry which is preliminary data.</text>
</comment>
<keyword evidence="3" id="KW-1185">Reference proteome</keyword>
<sequence length="137" mass="14616">MRVLPVFHAFSVSLGLALPVQAADPALHIRLDQATPLQNDCQMVFVLENRMGTGIDSLQAETVLLSAENRVLRLSLLDFQSLPENGLRVRSFNFAGLACDQIGRVLFNAVGPCAPQGAAECAAALQVGSETAIEVVK</sequence>
<gene>
    <name evidence="2" type="ORF">PUT78_01890</name>
</gene>
<reference evidence="2" key="1">
    <citation type="submission" date="2023-02" db="EMBL/GenBank/DDBJ databases">
        <title>Description of Roseinatronobacter alkalisoli sp. nov., an alkaliphilic bacerium isolated from soda soil.</title>
        <authorList>
            <person name="Wei W."/>
        </authorList>
    </citation>
    <scope>NUCLEOTIDE SEQUENCE</scope>
    <source>
        <strain evidence="2">HJB301</strain>
    </source>
</reference>
<keyword evidence="1" id="KW-0732">Signal</keyword>